<name>A0ABN6Y438_9MICO</name>
<protein>
    <submittedName>
        <fullName evidence="2">Uncharacterized protein</fullName>
    </submittedName>
</protein>
<evidence type="ECO:0000313" key="3">
    <source>
        <dbReference type="Proteomes" id="UP001321486"/>
    </source>
</evidence>
<proteinExistence type="predicted"/>
<keyword evidence="1" id="KW-1133">Transmembrane helix</keyword>
<keyword evidence="1" id="KW-0812">Transmembrane</keyword>
<evidence type="ECO:0000313" key="2">
    <source>
        <dbReference type="EMBL" id="BDZ52094.1"/>
    </source>
</evidence>
<feature type="transmembrane region" description="Helical" evidence="1">
    <location>
        <begin position="7"/>
        <end position="26"/>
    </location>
</feature>
<reference evidence="3" key="1">
    <citation type="journal article" date="2019" name="Int. J. Syst. Evol. Microbiol.">
        <title>The Global Catalogue of Microorganisms (GCM) 10K type strain sequencing project: providing services to taxonomists for standard genome sequencing and annotation.</title>
        <authorList>
            <consortium name="The Broad Institute Genomics Platform"/>
            <consortium name="The Broad Institute Genome Sequencing Center for Infectious Disease"/>
            <person name="Wu L."/>
            <person name="Ma J."/>
        </authorList>
    </citation>
    <scope>NUCLEOTIDE SEQUENCE [LARGE SCALE GENOMIC DNA]</scope>
    <source>
        <strain evidence="3">NBRC 108728</strain>
    </source>
</reference>
<feature type="transmembrane region" description="Helical" evidence="1">
    <location>
        <begin position="32"/>
        <end position="49"/>
    </location>
</feature>
<accession>A0ABN6Y438</accession>
<keyword evidence="3" id="KW-1185">Reference proteome</keyword>
<sequence>MKAGRITIYVALVVIGSLLTLDAVRRLVTGDYLWWTIEVFVAVVAALLAHRVRVRRPGRDLEPS</sequence>
<evidence type="ECO:0000256" key="1">
    <source>
        <dbReference type="SAM" id="Phobius"/>
    </source>
</evidence>
<dbReference type="RefSeq" id="WP_286344728.1">
    <property type="nucleotide sequence ID" value="NZ_AP027732.1"/>
</dbReference>
<keyword evidence="1" id="KW-0472">Membrane</keyword>
<organism evidence="2 3">
    <name type="scientific">Frondihabitans sucicola</name>
    <dbReference type="NCBI Taxonomy" id="1268041"/>
    <lineage>
        <taxon>Bacteria</taxon>
        <taxon>Bacillati</taxon>
        <taxon>Actinomycetota</taxon>
        <taxon>Actinomycetes</taxon>
        <taxon>Micrococcales</taxon>
        <taxon>Microbacteriaceae</taxon>
        <taxon>Frondihabitans</taxon>
    </lineage>
</organism>
<dbReference type="Proteomes" id="UP001321486">
    <property type="component" value="Chromosome"/>
</dbReference>
<dbReference type="EMBL" id="AP027732">
    <property type="protein sequence ID" value="BDZ52094.1"/>
    <property type="molecule type" value="Genomic_DNA"/>
</dbReference>
<gene>
    <name evidence="2" type="ORF">GCM10025867_43350</name>
</gene>